<dbReference type="NCBIfam" id="TIGR00196">
    <property type="entry name" value="yjeF_cterm"/>
    <property type="match status" value="1"/>
</dbReference>
<accession>A0AAC8Z0S2</accession>
<keyword evidence="9 17" id="KW-0630">Potassium</keyword>
<dbReference type="InterPro" id="IPR036652">
    <property type="entry name" value="YjeF_N_dom_sf"/>
</dbReference>
<evidence type="ECO:0000256" key="11">
    <source>
        <dbReference type="ARBA" id="ARBA00023235"/>
    </source>
</evidence>
<dbReference type="InterPro" id="IPR004443">
    <property type="entry name" value="YjeF_N_dom"/>
</dbReference>
<protein>
    <recommendedName>
        <fullName evidence="17">NAD(P)H-hydrate epimerase</fullName>
        <ecNumber evidence="17">5.1.99.6</ecNumber>
    </recommendedName>
    <alternativeName>
        <fullName evidence="17">NAD(P)HX epimerase</fullName>
    </alternativeName>
</protein>
<dbReference type="InterPro" id="IPR030677">
    <property type="entry name" value="Nnr"/>
</dbReference>
<comment type="catalytic activity">
    <reaction evidence="2 17 18">
        <text>(6R)-NADPHX = (6S)-NADPHX</text>
        <dbReference type="Rhea" id="RHEA:32227"/>
        <dbReference type="ChEBI" id="CHEBI:64076"/>
        <dbReference type="ChEBI" id="CHEBI:64077"/>
        <dbReference type="EC" id="5.1.99.6"/>
    </reaction>
</comment>
<evidence type="ECO:0000256" key="13">
    <source>
        <dbReference type="ARBA" id="ARBA00023268"/>
    </source>
</evidence>
<comment type="cofactor">
    <cofactor evidence="17 18">
        <name>K(+)</name>
        <dbReference type="ChEBI" id="CHEBI:29103"/>
    </cofactor>
    <text evidence="17 18">Binds 1 potassium ion per subunit.</text>
</comment>
<evidence type="ECO:0000256" key="9">
    <source>
        <dbReference type="ARBA" id="ARBA00022958"/>
    </source>
</evidence>
<keyword evidence="5 17" id="KW-0479">Metal-binding</keyword>
<dbReference type="NCBIfam" id="TIGR00197">
    <property type="entry name" value="yjeF_nterm"/>
    <property type="match status" value="1"/>
</dbReference>
<keyword evidence="7 18" id="KW-0067">ATP-binding</keyword>
<comment type="similarity">
    <text evidence="4 18">In the C-terminal section; belongs to the NnrD/CARKD family.</text>
</comment>
<dbReference type="GO" id="GO:0005524">
    <property type="term" value="F:ATP binding"/>
    <property type="evidence" value="ECO:0007669"/>
    <property type="project" value="UniProtKB-UniRule"/>
</dbReference>
<dbReference type="PROSITE" id="PS51385">
    <property type="entry name" value="YJEF_N"/>
    <property type="match status" value="1"/>
</dbReference>
<dbReference type="InterPro" id="IPR029056">
    <property type="entry name" value="Ribokinase-like"/>
</dbReference>
<dbReference type="EC" id="5.1.99.6" evidence="17"/>
<comment type="function">
    <text evidence="14 18">Bifunctional enzyme that catalyzes the epimerization of the S- and R-forms of NAD(P)HX and the dehydration of the S-form of NAD(P)HX at the expense of ADP, which is converted to AMP. This allows the repair of both epimers of NAD(P)HX, a damaged form of NAD(P)H that is a result of enzymatic or heat-dependent hydration.</text>
</comment>
<evidence type="ECO:0000256" key="15">
    <source>
        <dbReference type="ARBA" id="ARBA00048238"/>
    </source>
</evidence>
<evidence type="ECO:0000259" key="19">
    <source>
        <dbReference type="PROSITE" id="PS51383"/>
    </source>
</evidence>
<comment type="catalytic activity">
    <reaction evidence="15 18">
        <text>(6S)-NADHX + ADP = AMP + phosphate + NADH + H(+)</text>
        <dbReference type="Rhea" id="RHEA:32223"/>
        <dbReference type="ChEBI" id="CHEBI:15378"/>
        <dbReference type="ChEBI" id="CHEBI:43474"/>
        <dbReference type="ChEBI" id="CHEBI:57945"/>
        <dbReference type="ChEBI" id="CHEBI:64074"/>
        <dbReference type="ChEBI" id="CHEBI:456215"/>
        <dbReference type="ChEBI" id="CHEBI:456216"/>
        <dbReference type="EC" id="4.2.1.136"/>
    </reaction>
</comment>
<dbReference type="GO" id="GO:0052855">
    <property type="term" value="F:ADP-dependent NAD(P)H-hydrate dehydratase activity"/>
    <property type="evidence" value="ECO:0007669"/>
    <property type="project" value="UniProtKB-UniRule"/>
</dbReference>
<dbReference type="PANTHER" id="PTHR12592:SF0">
    <property type="entry name" value="ATP-DEPENDENT (S)-NAD(P)H-HYDRATE DEHYDRATASE"/>
    <property type="match status" value="1"/>
</dbReference>
<feature type="binding site" evidence="17">
    <location>
        <position position="119"/>
    </location>
    <ligand>
        <name>K(+)</name>
        <dbReference type="ChEBI" id="CHEBI:29103"/>
    </ligand>
</feature>
<reference evidence="22" key="1">
    <citation type="submission" date="2015-11" db="EMBL/GenBank/DDBJ databases">
        <title>Complete genome sequence of a polyethylene-glycol degrader Sphingopyxis macrogoltabida 203N (NBRC 111659).</title>
        <authorList>
            <person name="Yoshiyuki O."/>
            <person name="Shouta N."/>
            <person name="Nagata Y."/>
            <person name="Numata M."/>
            <person name="Tsuchikane K."/>
            <person name="Hosoyama A."/>
            <person name="Yamazoe A."/>
            <person name="Tsuda M."/>
            <person name="Fujita N."/>
            <person name="Kawai F."/>
        </authorList>
    </citation>
    <scope>NUCLEOTIDE SEQUENCE [LARGE SCALE GENOMIC DNA]</scope>
    <source>
        <strain evidence="22">203N</strain>
    </source>
</reference>
<dbReference type="RefSeq" id="WP_054726627.1">
    <property type="nucleotide sequence ID" value="NZ_CP009429.1"/>
</dbReference>
<dbReference type="SUPFAM" id="SSF53613">
    <property type="entry name" value="Ribokinase-like"/>
    <property type="match status" value="1"/>
</dbReference>
<dbReference type="PIRSF" id="PIRSF017184">
    <property type="entry name" value="Nnr"/>
    <property type="match status" value="1"/>
</dbReference>
<dbReference type="Proteomes" id="UP000076088">
    <property type="component" value="Chromosome"/>
</dbReference>
<feature type="binding site" evidence="17">
    <location>
        <position position="62"/>
    </location>
    <ligand>
        <name>K(+)</name>
        <dbReference type="ChEBI" id="CHEBI:29103"/>
    </ligand>
</feature>
<evidence type="ECO:0000256" key="14">
    <source>
        <dbReference type="ARBA" id="ARBA00025153"/>
    </source>
</evidence>
<dbReference type="GO" id="GO:0046872">
    <property type="term" value="F:metal ion binding"/>
    <property type="evidence" value="ECO:0007669"/>
    <property type="project" value="UniProtKB-UniRule"/>
</dbReference>
<dbReference type="PROSITE" id="PS51383">
    <property type="entry name" value="YJEF_C_3"/>
    <property type="match status" value="1"/>
</dbReference>
<evidence type="ECO:0000259" key="20">
    <source>
        <dbReference type="PROSITE" id="PS51385"/>
    </source>
</evidence>
<keyword evidence="22" id="KW-1185">Reference proteome</keyword>
<reference evidence="21 22" key="2">
    <citation type="journal article" date="2016" name="Genome Announc.">
        <title>Complete Genome Sequence of Sphingopyxis macrogoltabida Strain 203N (NBRC 111659), a Polyethylene Glycol Degrader.</title>
        <authorList>
            <person name="Ohtsubo Y."/>
            <person name="Nonoyama S."/>
            <person name="Nagata Y."/>
            <person name="Numata M."/>
            <person name="Tsuchikane K."/>
            <person name="Hosoyama A."/>
            <person name="Yamazoe A."/>
            <person name="Tsuda M."/>
            <person name="Fujita N."/>
            <person name="Kawai F."/>
        </authorList>
    </citation>
    <scope>NUCLEOTIDE SEQUENCE [LARGE SCALE GENOMIC DNA]</scope>
    <source>
        <strain evidence="21 22">203N</strain>
    </source>
</reference>
<dbReference type="CDD" id="cd01171">
    <property type="entry name" value="YXKO-related"/>
    <property type="match status" value="1"/>
</dbReference>
<feature type="binding site" evidence="17">
    <location>
        <position position="153"/>
    </location>
    <ligand>
        <name>K(+)</name>
        <dbReference type="ChEBI" id="CHEBI:29103"/>
    </ligand>
</feature>
<feature type="domain" description="YjeF N-terminal" evidence="20">
    <location>
        <begin position="15"/>
        <end position="207"/>
    </location>
</feature>
<dbReference type="GO" id="GO:0110051">
    <property type="term" value="P:metabolite repair"/>
    <property type="evidence" value="ECO:0007669"/>
    <property type="project" value="TreeGrafter"/>
</dbReference>
<evidence type="ECO:0000256" key="6">
    <source>
        <dbReference type="ARBA" id="ARBA00022741"/>
    </source>
</evidence>
<dbReference type="Gene3D" id="3.40.50.10260">
    <property type="entry name" value="YjeF N-terminal domain"/>
    <property type="match status" value="1"/>
</dbReference>
<feature type="binding site" evidence="17">
    <location>
        <begin position="61"/>
        <end position="65"/>
    </location>
    <ligand>
        <name>(6S)-NADPHX</name>
        <dbReference type="ChEBI" id="CHEBI:64076"/>
    </ligand>
</feature>
<feature type="binding site" evidence="17">
    <location>
        <begin position="123"/>
        <end position="129"/>
    </location>
    <ligand>
        <name>(6S)-NADPHX</name>
        <dbReference type="ChEBI" id="CHEBI:64076"/>
    </ligand>
</feature>
<dbReference type="InterPro" id="IPR000631">
    <property type="entry name" value="CARKD"/>
</dbReference>
<comment type="catalytic activity">
    <reaction evidence="1 17 18">
        <text>(6R)-NADHX = (6S)-NADHX</text>
        <dbReference type="Rhea" id="RHEA:32215"/>
        <dbReference type="ChEBI" id="CHEBI:64074"/>
        <dbReference type="ChEBI" id="CHEBI:64075"/>
        <dbReference type="EC" id="5.1.99.6"/>
    </reaction>
</comment>
<dbReference type="AlphaFoldDB" id="A0AAC8Z0S2"/>
<keyword evidence="6 17" id="KW-0547">Nucleotide-binding</keyword>
<evidence type="ECO:0000256" key="8">
    <source>
        <dbReference type="ARBA" id="ARBA00022857"/>
    </source>
</evidence>
<feature type="binding site" evidence="17">
    <location>
        <position position="150"/>
    </location>
    <ligand>
        <name>(6S)-NADPHX</name>
        <dbReference type="ChEBI" id="CHEBI:64076"/>
    </ligand>
</feature>
<evidence type="ECO:0000256" key="10">
    <source>
        <dbReference type="ARBA" id="ARBA00023027"/>
    </source>
</evidence>
<organism evidence="21 22">
    <name type="scientific">Sphingopyxis macrogoltabida</name>
    <name type="common">Sphingomonas macrogoltabidus</name>
    <dbReference type="NCBI Taxonomy" id="33050"/>
    <lineage>
        <taxon>Bacteria</taxon>
        <taxon>Pseudomonadati</taxon>
        <taxon>Pseudomonadota</taxon>
        <taxon>Alphaproteobacteria</taxon>
        <taxon>Sphingomonadales</taxon>
        <taxon>Sphingomonadaceae</taxon>
        <taxon>Sphingopyxis</taxon>
    </lineage>
</organism>
<evidence type="ECO:0000313" key="21">
    <source>
        <dbReference type="EMBL" id="AMU89768.1"/>
    </source>
</evidence>
<evidence type="ECO:0000256" key="17">
    <source>
        <dbReference type="HAMAP-Rule" id="MF_01966"/>
    </source>
</evidence>
<dbReference type="HAMAP" id="MF_01966">
    <property type="entry name" value="NADHX_epimerase"/>
    <property type="match status" value="1"/>
</dbReference>
<dbReference type="Pfam" id="PF01256">
    <property type="entry name" value="Carb_kinase"/>
    <property type="match status" value="1"/>
</dbReference>
<keyword evidence="13" id="KW-0511">Multifunctional enzyme</keyword>
<evidence type="ECO:0000313" key="22">
    <source>
        <dbReference type="Proteomes" id="UP000076088"/>
    </source>
</evidence>
<keyword evidence="12 18" id="KW-0456">Lyase</keyword>
<evidence type="ECO:0000256" key="7">
    <source>
        <dbReference type="ARBA" id="ARBA00022840"/>
    </source>
</evidence>
<comment type="caution">
    <text evidence="17">Lacks conserved residue(s) required for the propagation of feature annotation.</text>
</comment>
<evidence type="ECO:0000256" key="2">
    <source>
        <dbReference type="ARBA" id="ARBA00000909"/>
    </source>
</evidence>
<comment type="similarity">
    <text evidence="17">Belongs to the NnrE/AIBP family.</text>
</comment>
<proteinExistence type="inferred from homology"/>
<evidence type="ECO:0000256" key="3">
    <source>
        <dbReference type="ARBA" id="ARBA00006001"/>
    </source>
</evidence>
<dbReference type="Pfam" id="PF03853">
    <property type="entry name" value="YjeF_N"/>
    <property type="match status" value="1"/>
</dbReference>
<comment type="similarity">
    <text evidence="3 18">In the N-terminal section; belongs to the NnrE/AIBP family.</text>
</comment>
<gene>
    <name evidence="17" type="primary">nnrE</name>
    <name evidence="21" type="ORF">ATM17_12065</name>
</gene>
<keyword evidence="11 17" id="KW-0413">Isomerase</keyword>
<name>A0AAC8Z0S2_SPHMC</name>
<evidence type="ECO:0000256" key="18">
    <source>
        <dbReference type="PIRNR" id="PIRNR017184"/>
    </source>
</evidence>
<dbReference type="SUPFAM" id="SSF64153">
    <property type="entry name" value="YjeF N-terminal domain-like"/>
    <property type="match status" value="1"/>
</dbReference>
<evidence type="ECO:0000256" key="16">
    <source>
        <dbReference type="ARBA" id="ARBA00049209"/>
    </source>
</evidence>
<dbReference type="PANTHER" id="PTHR12592">
    <property type="entry name" value="ATP-DEPENDENT (S)-NAD(P)H-HYDRATE DEHYDRATASE FAMILY MEMBER"/>
    <property type="match status" value="1"/>
</dbReference>
<evidence type="ECO:0000256" key="5">
    <source>
        <dbReference type="ARBA" id="ARBA00022723"/>
    </source>
</evidence>
<evidence type="ECO:0000256" key="12">
    <source>
        <dbReference type="ARBA" id="ARBA00023239"/>
    </source>
</evidence>
<dbReference type="EMBL" id="CP013344">
    <property type="protein sequence ID" value="AMU89768.1"/>
    <property type="molecule type" value="Genomic_DNA"/>
</dbReference>
<feature type="domain" description="YjeF C-terminal" evidence="19">
    <location>
        <begin position="207"/>
        <end position="450"/>
    </location>
</feature>
<evidence type="ECO:0000256" key="4">
    <source>
        <dbReference type="ARBA" id="ARBA00009524"/>
    </source>
</evidence>
<comment type="catalytic activity">
    <reaction evidence="16 18">
        <text>(6S)-NADPHX + ADP = AMP + phosphate + NADPH + H(+)</text>
        <dbReference type="Rhea" id="RHEA:32235"/>
        <dbReference type="ChEBI" id="CHEBI:15378"/>
        <dbReference type="ChEBI" id="CHEBI:43474"/>
        <dbReference type="ChEBI" id="CHEBI:57783"/>
        <dbReference type="ChEBI" id="CHEBI:64076"/>
        <dbReference type="ChEBI" id="CHEBI:456215"/>
        <dbReference type="ChEBI" id="CHEBI:456216"/>
        <dbReference type="EC" id="4.2.1.136"/>
    </reaction>
</comment>
<keyword evidence="10 17" id="KW-0520">NAD</keyword>
<dbReference type="KEGG" id="smaz:LH19_07775"/>
<evidence type="ECO:0000256" key="1">
    <source>
        <dbReference type="ARBA" id="ARBA00000013"/>
    </source>
</evidence>
<sequence length="450" mass="45493">MSIPPDAPILTGAAMREAEAACAIQGTSLSELMDHAGAAVADTAWRMAAGAPILILCGPGNNGGDGYVAAQMLAERGANARVAALAEPATKLATAARARWNGPVETLDEQTKPAPLIVDALFGVGLSRPLADGLAATLRRFAASRILAVDVPSGADGDGAKDWVPPLPADVTLALGALKPAHVLLPTAAACGRVLLAPIGISANRAMRSLPAIRPAKPRPDAHKFSRGMVLVFAGPMPGAAELTAAAALRAGAGYVVLDGSERAPFAAIIVEGEDKFGERLDDPRVGAVVIGPGFPAGDELLFDVEAVLDSGKPLVLDAAAIAAALPRLSETPCKAILTPHEGEFARTFPQLYGSKIDRAKAAAVRTQAVVVYKGADTIIAAPDGRVAAAWPGSPWLATAGTGDVLAGACGAMLARGGDPFDAAVAAVGWHIARGQAIGPGLVADDLVRA</sequence>
<keyword evidence="8 17" id="KW-0521">NADP</keyword>
<comment type="function">
    <text evidence="17">Catalyzes the epimerization of the S- and R-forms of NAD(P)HX, a damaged form of NAD(P)H that is a result of enzymatic or heat-dependent hydration. This is a prerequisite for the S-specific NAD(P)H-hydrate dehydratase to allow the repair of both epimers of NAD(P)HX.</text>
</comment>
<dbReference type="GO" id="GO:0052856">
    <property type="term" value="F:NAD(P)HX epimerase activity"/>
    <property type="evidence" value="ECO:0007669"/>
    <property type="project" value="UniProtKB-UniRule"/>
</dbReference>
<dbReference type="Gene3D" id="3.40.1190.20">
    <property type="match status" value="1"/>
</dbReference>